<gene>
    <name evidence="1" type="ORF">Golob_012622</name>
</gene>
<evidence type="ECO:0000313" key="2">
    <source>
        <dbReference type="Proteomes" id="UP000593572"/>
    </source>
</evidence>
<sequence>MKRPWKGYRILLVELGVTTMGSTDTT</sequence>
<name>A0A7J8LLY7_9ROSI</name>
<reference evidence="1 2" key="1">
    <citation type="journal article" date="2019" name="Genome Biol. Evol.">
        <title>Insights into the evolution of the New World diploid cottons (Gossypium, subgenus Houzingenia) based on genome sequencing.</title>
        <authorList>
            <person name="Grover C.E."/>
            <person name="Arick M.A. 2nd"/>
            <person name="Thrash A."/>
            <person name="Conover J.L."/>
            <person name="Sanders W.S."/>
            <person name="Peterson D.G."/>
            <person name="Frelichowski J.E."/>
            <person name="Scheffler J.A."/>
            <person name="Scheffler B.E."/>
            <person name="Wendel J.F."/>
        </authorList>
    </citation>
    <scope>NUCLEOTIDE SEQUENCE [LARGE SCALE GENOMIC DNA]</scope>
    <source>
        <strain evidence="1">157</strain>
        <tissue evidence="1">Leaf</tissue>
    </source>
</reference>
<keyword evidence="2" id="KW-1185">Reference proteome</keyword>
<protein>
    <submittedName>
        <fullName evidence="1">Uncharacterized protein</fullName>
    </submittedName>
</protein>
<proteinExistence type="predicted"/>
<dbReference type="AlphaFoldDB" id="A0A7J8LLY7"/>
<dbReference type="Proteomes" id="UP000593572">
    <property type="component" value="Unassembled WGS sequence"/>
</dbReference>
<accession>A0A7J8LLY7</accession>
<comment type="caution">
    <text evidence="1">The sequence shown here is derived from an EMBL/GenBank/DDBJ whole genome shotgun (WGS) entry which is preliminary data.</text>
</comment>
<organism evidence="1 2">
    <name type="scientific">Gossypium lobatum</name>
    <dbReference type="NCBI Taxonomy" id="34289"/>
    <lineage>
        <taxon>Eukaryota</taxon>
        <taxon>Viridiplantae</taxon>
        <taxon>Streptophyta</taxon>
        <taxon>Embryophyta</taxon>
        <taxon>Tracheophyta</taxon>
        <taxon>Spermatophyta</taxon>
        <taxon>Magnoliopsida</taxon>
        <taxon>eudicotyledons</taxon>
        <taxon>Gunneridae</taxon>
        <taxon>Pentapetalae</taxon>
        <taxon>rosids</taxon>
        <taxon>malvids</taxon>
        <taxon>Malvales</taxon>
        <taxon>Malvaceae</taxon>
        <taxon>Malvoideae</taxon>
        <taxon>Gossypium</taxon>
    </lineage>
</organism>
<evidence type="ECO:0000313" key="1">
    <source>
        <dbReference type="EMBL" id="MBA0553438.1"/>
    </source>
</evidence>
<dbReference type="EMBL" id="JABEZX010000004">
    <property type="protein sequence ID" value="MBA0553438.1"/>
    <property type="molecule type" value="Genomic_DNA"/>
</dbReference>